<dbReference type="InterPro" id="IPR056937">
    <property type="entry name" value="YqbQ/XkdQ"/>
</dbReference>
<keyword evidence="3" id="KW-1185">Reference proteome</keyword>
<dbReference type="Pfam" id="PF24032">
    <property type="entry name" value="YQBQ"/>
    <property type="match status" value="1"/>
</dbReference>
<dbReference type="EMBL" id="AYSO01000020">
    <property type="protein sequence ID" value="KIE44999.1"/>
    <property type="molecule type" value="Genomic_DNA"/>
</dbReference>
<gene>
    <name evidence="2" type="ORF">U732_910</name>
</gene>
<sequence length="325" mass="37216">MIKVYALYDRWIVTEITPMVKSISLTGSISQCARKLTGTITYPIFDRNHDRTQIRPNTVVWVVDDRGVEIFRGIVFDRQLNSSEELTFNAYDFLIYFTKSKGSYNFNQITAEDITRKICSEAEVKVGDIAKTGVKISDIPQNTSFYDIIMRAYTKARDKTNKCYIPMMNKDQFNLIEKGKLIDGLVLEPNKNIISCNYGDSMENMINRVKIFDENSNFLTKVENRKNITMYGVLQESVTKDDDGYMDKAKQMLKDIESNVNIEALGDIRCITGYAVKAKIWYVSALVDCILYIDSDTHTFDLASNQHTMSLTVSLQNKMDLKEGN</sequence>
<reference evidence="2 3" key="1">
    <citation type="journal article" date="2015" name="Infect. Genet. Evol.">
        <title>Genomic sequences of six botulinum neurotoxin-producing strains representing three clostridial species illustrate the mobility and diversity of botulinum neurotoxin genes.</title>
        <authorList>
            <person name="Smith T.J."/>
            <person name="Hill K.K."/>
            <person name="Xie G."/>
            <person name="Foley B.T."/>
            <person name="Williamson C.H."/>
            <person name="Foster J.T."/>
            <person name="Johnson S.L."/>
            <person name="Chertkov O."/>
            <person name="Teshima H."/>
            <person name="Gibbons H.S."/>
            <person name="Johnsky L.A."/>
            <person name="Karavis M.A."/>
            <person name="Smith L.A."/>
        </authorList>
    </citation>
    <scope>NUCLEOTIDE SEQUENCE [LARGE SCALE GENOMIC DNA]</scope>
    <source>
        <strain evidence="2 3">CDC 2741</strain>
    </source>
</reference>
<accession>A0A0C1TWD0</accession>
<comment type="caution">
    <text evidence="2">The sequence shown here is derived from an EMBL/GenBank/DDBJ whole genome shotgun (WGS) entry which is preliminary data.</text>
</comment>
<evidence type="ECO:0000259" key="1">
    <source>
        <dbReference type="Pfam" id="PF24032"/>
    </source>
</evidence>
<feature type="domain" description="YqbQ/XkdQ" evidence="1">
    <location>
        <begin position="23"/>
        <end position="313"/>
    </location>
</feature>
<proteinExistence type="predicted"/>
<organism evidence="2 3">
    <name type="scientific">Clostridium argentinense CDC 2741</name>
    <dbReference type="NCBI Taxonomy" id="1418104"/>
    <lineage>
        <taxon>Bacteria</taxon>
        <taxon>Bacillati</taxon>
        <taxon>Bacillota</taxon>
        <taxon>Clostridia</taxon>
        <taxon>Eubacteriales</taxon>
        <taxon>Clostridiaceae</taxon>
        <taxon>Clostridium</taxon>
    </lineage>
</organism>
<protein>
    <submittedName>
        <fullName evidence="2">Putative phage-like element pbsx protein XkdQ</fullName>
    </submittedName>
</protein>
<dbReference type="SUPFAM" id="SSF69279">
    <property type="entry name" value="Phage tail proteins"/>
    <property type="match status" value="1"/>
</dbReference>
<dbReference type="STRING" id="29341.RSJ17_07345"/>
<dbReference type="RefSeq" id="WP_039637072.1">
    <property type="nucleotide sequence ID" value="NZ_AYSO01000020.1"/>
</dbReference>
<evidence type="ECO:0000313" key="3">
    <source>
        <dbReference type="Proteomes" id="UP000031366"/>
    </source>
</evidence>
<evidence type="ECO:0000313" key="2">
    <source>
        <dbReference type="EMBL" id="KIE44999.1"/>
    </source>
</evidence>
<name>A0A0C1TWD0_9CLOT</name>
<dbReference type="Proteomes" id="UP000031366">
    <property type="component" value="Unassembled WGS sequence"/>
</dbReference>
<dbReference type="AlphaFoldDB" id="A0A0C1TWD0"/>
<dbReference type="OrthoDB" id="1698671at2"/>